<keyword evidence="1" id="KW-0436">Ligase</keyword>
<accession>A0A2R6WRD3</accession>
<proteinExistence type="predicted"/>
<keyword evidence="3" id="KW-0067">ATP-binding</keyword>
<dbReference type="OrthoDB" id="196847at2759"/>
<evidence type="ECO:0000256" key="2">
    <source>
        <dbReference type="ARBA" id="ARBA00022741"/>
    </source>
</evidence>
<keyword evidence="4" id="KW-0092">Biotin</keyword>
<dbReference type="InterPro" id="IPR050856">
    <property type="entry name" value="Biotin_carboxylase_complex"/>
</dbReference>
<evidence type="ECO:0000256" key="4">
    <source>
        <dbReference type="ARBA" id="ARBA00023267"/>
    </source>
</evidence>
<keyword evidence="2" id="KW-0547">Nucleotide-binding</keyword>
<dbReference type="InterPro" id="IPR005481">
    <property type="entry name" value="BC-like_N"/>
</dbReference>
<evidence type="ECO:0000313" key="6">
    <source>
        <dbReference type="EMBL" id="PTQ36419.1"/>
    </source>
</evidence>
<keyword evidence="7" id="KW-1185">Reference proteome</keyword>
<dbReference type="AlphaFoldDB" id="A0A2R6WRD3"/>
<evidence type="ECO:0000259" key="5">
    <source>
        <dbReference type="PROSITE" id="PS50979"/>
    </source>
</evidence>
<name>A0A2R6WRD3_MARPO</name>
<sequence>MDFNSARQGRVPPTSDVSNRFKSHLHVGRFWKTQWPAVGQCHRAFLAISSSQSSAFVEEKLKGPIDKILIANRGVIACRVIKTARRLGIKTVAVYSDADRFSVHVKSPDEAVHIGLAPASLSYLFAEKILAAVRSTNVKAIHPGYGFLSENVHFAESCKKEGIRFIGPPSTAIHAMGDKSVSKKLDAS</sequence>
<dbReference type="OMA" id="MASIIYR"/>
<protein>
    <recommendedName>
        <fullName evidence="5">Biotin carboxylation domain-containing protein</fullName>
    </recommendedName>
</protein>
<dbReference type="PANTHER" id="PTHR18866">
    <property type="entry name" value="CARBOXYLASE:PYRUVATE/ACETYL-COA/PROPIONYL-COA CARBOXYLASE"/>
    <property type="match status" value="1"/>
</dbReference>
<dbReference type="Gene3D" id="3.40.50.20">
    <property type="match status" value="1"/>
</dbReference>
<dbReference type="GO" id="GO:0005524">
    <property type="term" value="F:ATP binding"/>
    <property type="evidence" value="ECO:0007669"/>
    <property type="project" value="UniProtKB-KW"/>
</dbReference>
<dbReference type="PANTHER" id="PTHR18866:SF33">
    <property type="entry name" value="METHYLCROTONOYL-COA CARBOXYLASE SUBUNIT ALPHA, MITOCHONDRIAL-RELATED"/>
    <property type="match status" value="1"/>
</dbReference>
<dbReference type="GO" id="GO:0016874">
    <property type="term" value="F:ligase activity"/>
    <property type="evidence" value="ECO:0007669"/>
    <property type="project" value="UniProtKB-KW"/>
</dbReference>
<dbReference type="EMBL" id="KZ772736">
    <property type="protein sequence ID" value="PTQ36420.1"/>
    <property type="molecule type" value="Genomic_DNA"/>
</dbReference>
<dbReference type="Proteomes" id="UP000244005">
    <property type="component" value="Unassembled WGS sequence"/>
</dbReference>
<dbReference type="EMBL" id="KZ772736">
    <property type="protein sequence ID" value="PTQ36419.1"/>
    <property type="molecule type" value="Genomic_DNA"/>
</dbReference>
<evidence type="ECO:0000256" key="1">
    <source>
        <dbReference type="ARBA" id="ARBA00022598"/>
    </source>
</evidence>
<dbReference type="Pfam" id="PF00289">
    <property type="entry name" value="Biotin_carb_N"/>
    <property type="match status" value="1"/>
</dbReference>
<dbReference type="SUPFAM" id="SSF52440">
    <property type="entry name" value="PreATP-grasp domain"/>
    <property type="match status" value="1"/>
</dbReference>
<evidence type="ECO:0000256" key="3">
    <source>
        <dbReference type="ARBA" id="ARBA00022840"/>
    </source>
</evidence>
<reference evidence="7" key="1">
    <citation type="journal article" date="2017" name="Cell">
        <title>Insights into land plant evolution garnered from the Marchantia polymorpha genome.</title>
        <authorList>
            <person name="Bowman J.L."/>
            <person name="Kohchi T."/>
            <person name="Yamato K.T."/>
            <person name="Jenkins J."/>
            <person name="Shu S."/>
            <person name="Ishizaki K."/>
            <person name="Yamaoka S."/>
            <person name="Nishihama R."/>
            <person name="Nakamura Y."/>
            <person name="Berger F."/>
            <person name="Adam C."/>
            <person name="Aki S.S."/>
            <person name="Althoff F."/>
            <person name="Araki T."/>
            <person name="Arteaga-Vazquez M.A."/>
            <person name="Balasubrmanian S."/>
            <person name="Barry K."/>
            <person name="Bauer D."/>
            <person name="Boehm C.R."/>
            <person name="Briginshaw L."/>
            <person name="Caballero-Perez J."/>
            <person name="Catarino B."/>
            <person name="Chen F."/>
            <person name="Chiyoda S."/>
            <person name="Chovatia M."/>
            <person name="Davies K.M."/>
            <person name="Delmans M."/>
            <person name="Demura T."/>
            <person name="Dierschke T."/>
            <person name="Dolan L."/>
            <person name="Dorantes-Acosta A.E."/>
            <person name="Eklund D.M."/>
            <person name="Florent S.N."/>
            <person name="Flores-Sandoval E."/>
            <person name="Fujiyama A."/>
            <person name="Fukuzawa H."/>
            <person name="Galik B."/>
            <person name="Grimanelli D."/>
            <person name="Grimwood J."/>
            <person name="Grossniklaus U."/>
            <person name="Hamada T."/>
            <person name="Haseloff J."/>
            <person name="Hetherington A.J."/>
            <person name="Higo A."/>
            <person name="Hirakawa Y."/>
            <person name="Hundley H.N."/>
            <person name="Ikeda Y."/>
            <person name="Inoue K."/>
            <person name="Inoue S.I."/>
            <person name="Ishida S."/>
            <person name="Jia Q."/>
            <person name="Kakita M."/>
            <person name="Kanazawa T."/>
            <person name="Kawai Y."/>
            <person name="Kawashima T."/>
            <person name="Kennedy M."/>
            <person name="Kinose K."/>
            <person name="Kinoshita T."/>
            <person name="Kohara Y."/>
            <person name="Koide E."/>
            <person name="Komatsu K."/>
            <person name="Kopischke S."/>
            <person name="Kubo M."/>
            <person name="Kyozuka J."/>
            <person name="Lagercrantz U."/>
            <person name="Lin S.S."/>
            <person name="Lindquist E."/>
            <person name="Lipzen A.M."/>
            <person name="Lu C.W."/>
            <person name="De Luna E."/>
            <person name="Martienssen R.A."/>
            <person name="Minamino N."/>
            <person name="Mizutani M."/>
            <person name="Mizutani M."/>
            <person name="Mochizuki N."/>
            <person name="Monte I."/>
            <person name="Mosher R."/>
            <person name="Nagasaki H."/>
            <person name="Nakagami H."/>
            <person name="Naramoto S."/>
            <person name="Nishitani K."/>
            <person name="Ohtani M."/>
            <person name="Okamoto T."/>
            <person name="Okumura M."/>
            <person name="Phillips J."/>
            <person name="Pollak B."/>
            <person name="Reinders A."/>
            <person name="Rovekamp M."/>
            <person name="Sano R."/>
            <person name="Sawa S."/>
            <person name="Schmid M.W."/>
            <person name="Shirakawa M."/>
            <person name="Solano R."/>
            <person name="Spunde A."/>
            <person name="Suetsugu N."/>
            <person name="Sugano S."/>
            <person name="Sugiyama A."/>
            <person name="Sun R."/>
            <person name="Suzuki Y."/>
            <person name="Takenaka M."/>
            <person name="Takezawa D."/>
            <person name="Tomogane H."/>
            <person name="Tsuzuki M."/>
            <person name="Ueda T."/>
            <person name="Umeda M."/>
            <person name="Ward J.M."/>
            <person name="Watanabe Y."/>
            <person name="Yazaki K."/>
            <person name="Yokoyama R."/>
            <person name="Yoshitake Y."/>
            <person name="Yotsui I."/>
            <person name="Zachgo S."/>
            <person name="Schmutz J."/>
        </authorList>
    </citation>
    <scope>NUCLEOTIDE SEQUENCE [LARGE SCALE GENOMIC DNA]</scope>
    <source>
        <strain evidence="7">Tak-1</strain>
    </source>
</reference>
<organism evidence="6 7">
    <name type="scientific">Marchantia polymorpha</name>
    <name type="common">Common liverwort</name>
    <name type="synonym">Marchantia aquatica</name>
    <dbReference type="NCBI Taxonomy" id="3197"/>
    <lineage>
        <taxon>Eukaryota</taxon>
        <taxon>Viridiplantae</taxon>
        <taxon>Streptophyta</taxon>
        <taxon>Embryophyta</taxon>
        <taxon>Marchantiophyta</taxon>
        <taxon>Marchantiopsida</taxon>
        <taxon>Marchantiidae</taxon>
        <taxon>Marchantiales</taxon>
        <taxon>Marchantiaceae</taxon>
        <taxon>Marchantia</taxon>
    </lineage>
</organism>
<evidence type="ECO:0000313" key="7">
    <source>
        <dbReference type="Proteomes" id="UP000244005"/>
    </source>
</evidence>
<dbReference type="FunFam" id="3.40.50.20:FF:000010">
    <property type="entry name" value="Propionyl-CoA carboxylase subunit alpha"/>
    <property type="match status" value="1"/>
</dbReference>
<gene>
    <name evidence="6" type="ORF">MARPO_0064s0095</name>
</gene>
<dbReference type="InterPro" id="IPR011764">
    <property type="entry name" value="Biotin_carboxylation_dom"/>
</dbReference>
<dbReference type="Gramene" id="Mp8g01030.1">
    <property type="protein sequence ID" value="Mp8g01030.1.cds1"/>
    <property type="gene ID" value="Mp8g01030"/>
</dbReference>
<dbReference type="InterPro" id="IPR016185">
    <property type="entry name" value="PreATP-grasp_dom_sf"/>
</dbReference>
<reference evidence="6" key="2">
    <citation type="submission" date="2017-12" db="EMBL/GenBank/DDBJ databases">
        <title>WGS assembly of Marchantia polymorpha.</title>
        <authorList>
            <person name="Bowman J.L."/>
            <person name="Kohchi T."/>
            <person name="Yamato K.T."/>
            <person name="Jenkins J."/>
            <person name="Shu S."/>
            <person name="Ishizaki K."/>
            <person name="Yamaoka S."/>
            <person name="Nishihama R."/>
            <person name="Nakamura Y."/>
            <person name="Berger F."/>
            <person name="Adam C."/>
            <person name="Aki S.S."/>
            <person name="Althoff F."/>
            <person name="Araki T."/>
            <person name="Arteaga-Vazquez M.A."/>
            <person name="Balasubrmanian S."/>
            <person name="Bauer D."/>
            <person name="Boehm C.R."/>
            <person name="Briginshaw L."/>
            <person name="Caballero-Perez J."/>
            <person name="Catarino B."/>
            <person name="Chen F."/>
            <person name="Chiyoda S."/>
            <person name="Chovatia M."/>
            <person name="Davies K.M."/>
            <person name="Delmans M."/>
            <person name="Demura T."/>
            <person name="Dierschke T."/>
            <person name="Dolan L."/>
            <person name="Dorantes-Acosta A.E."/>
            <person name="Eklund D.M."/>
            <person name="Florent S.N."/>
            <person name="Flores-Sandoval E."/>
            <person name="Fujiyama A."/>
            <person name="Fukuzawa H."/>
            <person name="Galik B."/>
            <person name="Grimanelli D."/>
            <person name="Grimwood J."/>
            <person name="Grossniklaus U."/>
            <person name="Hamada T."/>
            <person name="Haseloff J."/>
            <person name="Hetherington A.J."/>
            <person name="Higo A."/>
            <person name="Hirakawa Y."/>
            <person name="Hundley H.N."/>
            <person name="Ikeda Y."/>
            <person name="Inoue K."/>
            <person name="Inoue S."/>
            <person name="Ishida S."/>
            <person name="Jia Q."/>
            <person name="Kakita M."/>
            <person name="Kanazawa T."/>
            <person name="Kawai Y."/>
            <person name="Kawashima T."/>
            <person name="Kennedy M."/>
            <person name="Kinose K."/>
            <person name="Kinoshita T."/>
            <person name="Kohara Y."/>
            <person name="Koide E."/>
            <person name="Komatsu K."/>
            <person name="Kopischke S."/>
            <person name="Kubo M."/>
            <person name="Kyozuka J."/>
            <person name="Lagercrantz U."/>
            <person name="Lin S.S."/>
            <person name="Lindquist E."/>
            <person name="Lipzen A.M."/>
            <person name="Lu C."/>
            <person name="Luna E.D."/>
            <person name="Martienssen R.A."/>
            <person name="Minamino N."/>
            <person name="Mizutani M."/>
            <person name="Mizutani M."/>
            <person name="Mochizuki N."/>
            <person name="Monte I."/>
            <person name="Mosher R."/>
            <person name="Nagasaki H."/>
            <person name="Nakagami H."/>
            <person name="Naramoto S."/>
            <person name="Nishitani K."/>
            <person name="Ohtani M."/>
            <person name="Okamoto T."/>
            <person name="Okumura M."/>
            <person name="Phillips J."/>
            <person name="Pollak B."/>
            <person name="Reinders A."/>
            <person name="Roevekamp M."/>
            <person name="Sano R."/>
            <person name="Sawa S."/>
            <person name="Schmid M.W."/>
            <person name="Shirakawa M."/>
            <person name="Solano R."/>
            <person name="Spunde A."/>
            <person name="Suetsugu N."/>
            <person name="Sugano S."/>
            <person name="Sugiyama A."/>
            <person name="Sun R."/>
            <person name="Suzuki Y."/>
            <person name="Takenaka M."/>
            <person name="Takezawa D."/>
            <person name="Tomogane H."/>
            <person name="Tsuzuki M."/>
            <person name="Ueda T."/>
            <person name="Umeda M."/>
            <person name="Ward J.M."/>
            <person name="Watanabe Y."/>
            <person name="Yazaki K."/>
            <person name="Yokoyama R."/>
            <person name="Yoshitake Y."/>
            <person name="Yotsui I."/>
            <person name="Zachgo S."/>
            <person name="Schmutz J."/>
        </authorList>
    </citation>
    <scope>NUCLEOTIDE SEQUENCE [LARGE SCALE GENOMIC DNA]</scope>
    <source>
        <strain evidence="6">Tak-1</strain>
    </source>
</reference>
<feature type="domain" description="Biotin carboxylation" evidence="5">
    <location>
        <begin position="64"/>
        <end position="188"/>
    </location>
</feature>
<dbReference type="PROSITE" id="PS50979">
    <property type="entry name" value="BC"/>
    <property type="match status" value="1"/>
</dbReference>